<reference evidence="3" key="1">
    <citation type="submission" date="2025-08" db="UniProtKB">
        <authorList>
            <consortium name="RefSeq"/>
        </authorList>
    </citation>
    <scope>IDENTIFICATION</scope>
</reference>
<dbReference type="Gene3D" id="3.10.10.10">
    <property type="entry name" value="HIV Type 1 Reverse Transcriptase, subunit A, domain 1"/>
    <property type="match status" value="1"/>
</dbReference>
<accession>A0AB40ALQ1</accession>
<dbReference type="SUPFAM" id="SSF56672">
    <property type="entry name" value="DNA/RNA polymerases"/>
    <property type="match status" value="1"/>
</dbReference>
<dbReference type="AlphaFoldDB" id="A0AB40ALQ1"/>
<keyword evidence="2" id="KW-1185">Reference proteome</keyword>
<dbReference type="PANTHER" id="PTHR35046:SF18">
    <property type="entry name" value="RNA-DIRECTED DNA POLYMERASE"/>
    <property type="match status" value="1"/>
</dbReference>
<dbReference type="Pfam" id="PF17919">
    <property type="entry name" value="RT_RNaseH_2"/>
    <property type="match status" value="1"/>
</dbReference>
<evidence type="ECO:0000313" key="2">
    <source>
        <dbReference type="Proteomes" id="UP001515500"/>
    </source>
</evidence>
<dbReference type="Proteomes" id="UP001515500">
    <property type="component" value="Chromosome 3"/>
</dbReference>
<feature type="domain" description="Reverse transcriptase/retrotransposon-derived protein RNase H-like" evidence="1">
    <location>
        <begin position="349"/>
        <end position="407"/>
    </location>
</feature>
<evidence type="ECO:0000313" key="3">
    <source>
        <dbReference type="RefSeq" id="XP_039115171.1"/>
    </source>
</evidence>
<gene>
    <name evidence="3" type="primary">LOC120250414</name>
</gene>
<name>A0AB40ALQ1_DIOCR</name>
<dbReference type="InterPro" id="IPR041577">
    <property type="entry name" value="RT_RNaseH_2"/>
</dbReference>
<protein>
    <submittedName>
        <fullName evidence="3">Uncharacterized protein LOC120250414</fullName>
    </submittedName>
</protein>
<dbReference type="InterPro" id="IPR043502">
    <property type="entry name" value="DNA/RNA_pol_sf"/>
</dbReference>
<dbReference type="RefSeq" id="XP_039115171.1">
    <property type="nucleotide sequence ID" value="XM_039259237.1"/>
</dbReference>
<proteinExistence type="predicted"/>
<sequence length="476" mass="54432">MKKHLRAQFLPYNFQRVMYQRLQNLKQGTRLVDDYTTGFYQLVARNEIQEIEDQLLARYNIRGLRVQIQDTVNMFDHVSVSMAHLRDSTGGLTKNANTTKFSNKATSGEVGHRLSECQKVAGKKVLLIDATDLKEEEKEMVVDEQPNDEETKKFIKGDVGAALVVRRSCLTLRVVKEDWLRTNIFQTPYTILGNVCRLVIDAGSCENIVSATIVQILGIKTEEHPKPYKLAWLKKRVRFEKEIQESDVVFSLIGSGVTIEEAILEIVMPIVANFKNIFLEELPDELPPLCDIQRQIDLEPGVALPNHPHYRMSPSEHEELWRQVEELLMKGHIRESLSPCHHGSIDGLHEETEKKFKLIKLRLTVSPIMILPDFHQPFELHFDASKVGIGVVLTQNNKPITYFSEKLVRDGEETDFLLHDSFLFNGNQLCILDWEYNKLSIKKIGLVEIIEKINPNASDSSYQAISGWQMCSTSST</sequence>
<dbReference type="PANTHER" id="PTHR35046">
    <property type="entry name" value="ZINC KNUCKLE (CCHC-TYPE) FAMILY PROTEIN"/>
    <property type="match status" value="1"/>
</dbReference>
<dbReference type="GeneID" id="120250414"/>
<organism evidence="2 3">
    <name type="scientific">Dioscorea cayennensis subsp. rotundata</name>
    <name type="common">White Guinea yam</name>
    <name type="synonym">Dioscorea rotundata</name>
    <dbReference type="NCBI Taxonomy" id="55577"/>
    <lineage>
        <taxon>Eukaryota</taxon>
        <taxon>Viridiplantae</taxon>
        <taxon>Streptophyta</taxon>
        <taxon>Embryophyta</taxon>
        <taxon>Tracheophyta</taxon>
        <taxon>Spermatophyta</taxon>
        <taxon>Magnoliopsida</taxon>
        <taxon>Liliopsida</taxon>
        <taxon>Dioscoreales</taxon>
        <taxon>Dioscoreaceae</taxon>
        <taxon>Dioscorea</taxon>
    </lineage>
</organism>
<evidence type="ECO:0000259" key="1">
    <source>
        <dbReference type="Pfam" id="PF17919"/>
    </source>
</evidence>